<name>A0ABY5PAM3_9ACTN</name>
<dbReference type="InterPro" id="IPR036866">
    <property type="entry name" value="RibonucZ/Hydroxyglut_hydro"/>
</dbReference>
<dbReference type="PANTHER" id="PTHR42951">
    <property type="entry name" value="METALLO-BETA-LACTAMASE DOMAIN-CONTAINING"/>
    <property type="match status" value="1"/>
</dbReference>
<sequence>MRKLADDVWQIGGFPPNGINVYVIGDVLIDAATKFGSRRILRGLGDHALSAHALTHAHPDHQGASHALCTRLGLPLWCPAGDADAMEQGTVMDLQARHPVNRIIGALWCGPAHPVARRLREGDEVAGFTVLEVPGHSAGHVAYWREADRTLIAGDVLNSMNVRTARPGLHEPETIFTADVARNRESIRRIAALEPALALFGHGPPWRDPAALRAFADRL</sequence>
<dbReference type="CDD" id="cd07721">
    <property type="entry name" value="yflN-like_MBL-fold"/>
    <property type="match status" value="1"/>
</dbReference>
<gene>
    <name evidence="2" type="ORF">LRS13_13400</name>
</gene>
<dbReference type="Pfam" id="PF00753">
    <property type="entry name" value="Lactamase_B"/>
    <property type="match status" value="1"/>
</dbReference>
<dbReference type="InterPro" id="IPR001279">
    <property type="entry name" value="Metallo-B-lactamas"/>
</dbReference>
<dbReference type="EMBL" id="CP088295">
    <property type="protein sequence ID" value="UUY01719.1"/>
    <property type="molecule type" value="Genomic_DNA"/>
</dbReference>
<accession>A0ABY5PAM3</accession>
<dbReference type="RefSeq" id="WP_353862268.1">
    <property type="nucleotide sequence ID" value="NZ_CP088295.1"/>
</dbReference>
<feature type="domain" description="Metallo-beta-lactamase" evidence="1">
    <location>
        <begin position="18"/>
        <end position="202"/>
    </location>
</feature>
<reference evidence="3" key="1">
    <citation type="submission" date="2021-11" db="EMBL/GenBank/DDBJ databases">
        <title>Cultivation dependent microbiological survey of springs from the worlds oldest radium mine currently devoted to the extraction of radon-saturated water.</title>
        <authorList>
            <person name="Kapinusova G."/>
            <person name="Smrhova T."/>
            <person name="Strejcek M."/>
            <person name="Suman J."/>
            <person name="Jani K."/>
            <person name="Pajer P."/>
            <person name="Uhlik O."/>
        </authorList>
    </citation>
    <scope>NUCLEOTIDE SEQUENCE [LARGE SCALE GENOMIC DNA]</scope>
    <source>
        <strain evidence="3">J379</strain>
    </source>
</reference>
<organism evidence="2 3">
    <name type="scientific">Svornostia abyssi</name>
    <dbReference type="NCBI Taxonomy" id="2898438"/>
    <lineage>
        <taxon>Bacteria</taxon>
        <taxon>Bacillati</taxon>
        <taxon>Actinomycetota</taxon>
        <taxon>Thermoleophilia</taxon>
        <taxon>Solirubrobacterales</taxon>
        <taxon>Baekduiaceae</taxon>
        <taxon>Svornostia</taxon>
    </lineage>
</organism>
<keyword evidence="3" id="KW-1185">Reference proteome</keyword>
<dbReference type="InterPro" id="IPR050855">
    <property type="entry name" value="NDM-1-like"/>
</dbReference>
<evidence type="ECO:0000313" key="2">
    <source>
        <dbReference type="EMBL" id="UUY01719.1"/>
    </source>
</evidence>
<dbReference type="Proteomes" id="UP001058860">
    <property type="component" value="Chromosome"/>
</dbReference>
<proteinExistence type="predicted"/>
<evidence type="ECO:0000313" key="3">
    <source>
        <dbReference type="Proteomes" id="UP001058860"/>
    </source>
</evidence>
<dbReference type="Gene3D" id="3.60.15.10">
    <property type="entry name" value="Ribonuclease Z/Hydroxyacylglutathione hydrolase-like"/>
    <property type="match status" value="1"/>
</dbReference>
<dbReference type="SUPFAM" id="SSF56281">
    <property type="entry name" value="Metallo-hydrolase/oxidoreductase"/>
    <property type="match status" value="1"/>
</dbReference>
<dbReference type="SMART" id="SM00849">
    <property type="entry name" value="Lactamase_B"/>
    <property type="match status" value="1"/>
</dbReference>
<protein>
    <submittedName>
        <fullName evidence="2">MBL fold metallo-hydrolase</fullName>
    </submittedName>
</protein>
<dbReference type="PANTHER" id="PTHR42951:SF21">
    <property type="entry name" value="METALLO-HYDROLASE YQJP-RELATED"/>
    <property type="match status" value="1"/>
</dbReference>
<evidence type="ECO:0000259" key="1">
    <source>
        <dbReference type="SMART" id="SM00849"/>
    </source>
</evidence>